<name>A0A6J5NUD7_9CAUD</name>
<evidence type="ECO:0000313" key="1">
    <source>
        <dbReference type="EMBL" id="CAB4162412.1"/>
    </source>
</evidence>
<protein>
    <submittedName>
        <fullName evidence="1">Uncharacterized protein</fullName>
    </submittedName>
</protein>
<proteinExistence type="predicted"/>
<organism evidence="1">
    <name type="scientific">uncultured Caudovirales phage</name>
    <dbReference type="NCBI Taxonomy" id="2100421"/>
    <lineage>
        <taxon>Viruses</taxon>
        <taxon>Duplodnaviria</taxon>
        <taxon>Heunggongvirae</taxon>
        <taxon>Uroviricota</taxon>
        <taxon>Caudoviricetes</taxon>
        <taxon>Peduoviridae</taxon>
        <taxon>Maltschvirus</taxon>
        <taxon>Maltschvirus maltsch</taxon>
    </lineage>
</organism>
<accession>A0A6J5NUD7</accession>
<sequence>MAYSSATRSLRDGSLTISDGSVSAKTCTAPCMKGDLKWDITQNYVEDLCRGVPTSWRKGNKVPCKITFSAKMSQLIQKTAASADPISVYEILTNQGSFFTTTSSGSGGVYSLDLIFTIVSPAGTSDEIVTFEDCVFSKITCSEGDENEIQVEAMCLAEKPTVARD</sequence>
<gene>
    <name evidence="1" type="ORF">UFOVP785_36</name>
</gene>
<reference evidence="1" key="1">
    <citation type="submission" date="2020-04" db="EMBL/GenBank/DDBJ databases">
        <authorList>
            <person name="Chiriac C."/>
            <person name="Salcher M."/>
            <person name="Ghai R."/>
            <person name="Kavagutti S V."/>
        </authorList>
    </citation>
    <scope>NUCLEOTIDE SEQUENCE</scope>
</reference>
<dbReference type="EMBL" id="LR796736">
    <property type="protein sequence ID" value="CAB4162412.1"/>
    <property type="molecule type" value="Genomic_DNA"/>
</dbReference>